<organism evidence="2 3">
    <name type="scientific">Photobacterium aquae</name>
    <dbReference type="NCBI Taxonomy" id="1195763"/>
    <lineage>
        <taxon>Bacteria</taxon>
        <taxon>Pseudomonadati</taxon>
        <taxon>Pseudomonadota</taxon>
        <taxon>Gammaproteobacteria</taxon>
        <taxon>Vibrionales</taxon>
        <taxon>Vibrionaceae</taxon>
        <taxon>Photobacterium</taxon>
    </lineage>
</organism>
<dbReference type="PATRIC" id="fig|1195763.3.peg.3430"/>
<keyword evidence="1" id="KW-0812">Transmembrane</keyword>
<sequence>MKFADLAMAVCGVLIGGGIAMKIARVLDVSMLMGAVCLASWSYFGYKLTHYHGPYFIPAVILTILSPFLIMPLLSLLSKALVWALKGWTQSK</sequence>
<feature type="transmembrane region" description="Helical" evidence="1">
    <location>
        <begin position="31"/>
        <end position="49"/>
    </location>
</feature>
<evidence type="ECO:0000256" key="1">
    <source>
        <dbReference type="SAM" id="Phobius"/>
    </source>
</evidence>
<proteinExistence type="predicted"/>
<accession>A0A0J1GXF5</accession>
<reference evidence="2 3" key="1">
    <citation type="submission" date="2015-05" db="EMBL/GenBank/DDBJ databases">
        <title>Photobacterium galathea sp. nov.</title>
        <authorList>
            <person name="Machado H."/>
            <person name="Gram L."/>
        </authorList>
    </citation>
    <scope>NUCLEOTIDE SEQUENCE [LARGE SCALE GENOMIC DNA]</scope>
    <source>
        <strain evidence="2 3">CGMCC 1.12159</strain>
    </source>
</reference>
<dbReference type="AlphaFoldDB" id="A0A0J1GXF5"/>
<keyword evidence="1" id="KW-1133">Transmembrane helix</keyword>
<gene>
    <name evidence="2" type="ORF">ABT56_16105</name>
</gene>
<keyword evidence="1" id="KW-0472">Membrane</keyword>
<evidence type="ECO:0000313" key="3">
    <source>
        <dbReference type="Proteomes" id="UP000036097"/>
    </source>
</evidence>
<dbReference type="EMBL" id="LDOT01000023">
    <property type="protein sequence ID" value="KLV04129.1"/>
    <property type="molecule type" value="Genomic_DNA"/>
</dbReference>
<dbReference type="Proteomes" id="UP000036097">
    <property type="component" value="Unassembled WGS sequence"/>
</dbReference>
<name>A0A0J1GXF5_9GAMM</name>
<protein>
    <submittedName>
        <fullName evidence="2">Uncharacterized protein</fullName>
    </submittedName>
</protein>
<evidence type="ECO:0000313" key="2">
    <source>
        <dbReference type="EMBL" id="KLV04129.1"/>
    </source>
</evidence>
<comment type="caution">
    <text evidence="2">The sequence shown here is derived from an EMBL/GenBank/DDBJ whole genome shotgun (WGS) entry which is preliminary data.</text>
</comment>
<keyword evidence="3" id="KW-1185">Reference proteome</keyword>
<feature type="transmembrane region" description="Helical" evidence="1">
    <location>
        <begin position="55"/>
        <end position="77"/>
    </location>
</feature>